<dbReference type="EMBL" id="GGEC01090636">
    <property type="protein sequence ID" value="MBX71120.1"/>
    <property type="molecule type" value="Transcribed_RNA"/>
</dbReference>
<keyword evidence="1" id="KW-0472">Membrane</keyword>
<reference evidence="2" key="1">
    <citation type="submission" date="2018-02" db="EMBL/GenBank/DDBJ databases">
        <title>Rhizophora mucronata_Transcriptome.</title>
        <authorList>
            <person name="Meera S.P."/>
            <person name="Sreeshan A."/>
            <person name="Augustine A."/>
        </authorList>
    </citation>
    <scope>NUCLEOTIDE SEQUENCE</scope>
    <source>
        <tissue evidence="2">Leaf</tissue>
    </source>
</reference>
<organism evidence="2">
    <name type="scientific">Rhizophora mucronata</name>
    <name type="common">Asiatic mangrove</name>
    <dbReference type="NCBI Taxonomy" id="61149"/>
    <lineage>
        <taxon>Eukaryota</taxon>
        <taxon>Viridiplantae</taxon>
        <taxon>Streptophyta</taxon>
        <taxon>Embryophyta</taxon>
        <taxon>Tracheophyta</taxon>
        <taxon>Spermatophyta</taxon>
        <taxon>Magnoliopsida</taxon>
        <taxon>eudicotyledons</taxon>
        <taxon>Gunneridae</taxon>
        <taxon>Pentapetalae</taxon>
        <taxon>rosids</taxon>
        <taxon>fabids</taxon>
        <taxon>Malpighiales</taxon>
        <taxon>Rhizophoraceae</taxon>
        <taxon>Rhizophora</taxon>
    </lineage>
</organism>
<accession>A0A2P2QVT3</accession>
<name>A0A2P2QVT3_RHIMU</name>
<keyword evidence="1" id="KW-1133">Transmembrane helix</keyword>
<dbReference type="AlphaFoldDB" id="A0A2P2QVT3"/>
<evidence type="ECO:0000313" key="2">
    <source>
        <dbReference type="EMBL" id="MBX71120.1"/>
    </source>
</evidence>
<feature type="transmembrane region" description="Helical" evidence="1">
    <location>
        <begin position="22"/>
        <end position="45"/>
    </location>
</feature>
<sequence>MNLICVATLNQKFYICRNKVEIVASCPCIFVSIFIMLSFCVLVSYKKWLQFPFF</sequence>
<proteinExistence type="predicted"/>
<keyword evidence="1" id="KW-0812">Transmembrane</keyword>
<protein>
    <submittedName>
        <fullName evidence="2">Uncharacterized protein</fullName>
    </submittedName>
</protein>
<evidence type="ECO:0000256" key="1">
    <source>
        <dbReference type="SAM" id="Phobius"/>
    </source>
</evidence>